<keyword evidence="2" id="KW-1185">Reference proteome</keyword>
<accession>A0A8T0EXH7</accession>
<reference evidence="1" key="2">
    <citation type="submission" date="2020-06" db="EMBL/GenBank/DDBJ databases">
        <authorList>
            <person name="Sheffer M."/>
        </authorList>
    </citation>
    <scope>NUCLEOTIDE SEQUENCE</scope>
</reference>
<dbReference type="AlphaFoldDB" id="A0A8T0EXH7"/>
<reference evidence="1" key="1">
    <citation type="journal article" date="2020" name="bioRxiv">
        <title>Chromosome-level reference genome of the European wasp spider Argiope bruennichi: a resource for studies on range expansion and evolutionary adaptation.</title>
        <authorList>
            <person name="Sheffer M.M."/>
            <person name="Hoppe A."/>
            <person name="Krehenwinkel H."/>
            <person name="Uhl G."/>
            <person name="Kuss A.W."/>
            <person name="Jensen L."/>
            <person name="Jensen C."/>
            <person name="Gillespie R.G."/>
            <person name="Hoff K.J."/>
            <person name="Prost S."/>
        </authorList>
    </citation>
    <scope>NUCLEOTIDE SEQUENCE</scope>
</reference>
<protein>
    <submittedName>
        <fullName evidence="1">Uncharacterized protein</fullName>
    </submittedName>
</protein>
<gene>
    <name evidence="1" type="ORF">HNY73_011832</name>
</gene>
<dbReference type="EMBL" id="JABXBU010001863">
    <property type="protein sequence ID" value="KAF8781439.1"/>
    <property type="molecule type" value="Genomic_DNA"/>
</dbReference>
<comment type="caution">
    <text evidence="1">The sequence shown here is derived from an EMBL/GenBank/DDBJ whole genome shotgun (WGS) entry which is preliminary data.</text>
</comment>
<name>A0A8T0EXH7_ARGBR</name>
<dbReference type="Proteomes" id="UP000807504">
    <property type="component" value="Unassembled WGS sequence"/>
</dbReference>
<organism evidence="1 2">
    <name type="scientific">Argiope bruennichi</name>
    <name type="common">Wasp spider</name>
    <name type="synonym">Aranea bruennichi</name>
    <dbReference type="NCBI Taxonomy" id="94029"/>
    <lineage>
        <taxon>Eukaryota</taxon>
        <taxon>Metazoa</taxon>
        <taxon>Ecdysozoa</taxon>
        <taxon>Arthropoda</taxon>
        <taxon>Chelicerata</taxon>
        <taxon>Arachnida</taxon>
        <taxon>Araneae</taxon>
        <taxon>Araneomorphae</taxon>
        <taxon>Entelegynae</taxon>
        <taxon>Araneoidea</taxon>
        <taxon>Araneidae</taxon>
        <taxon>Argiope</taxon>
    </lineage>
</organism>
<sequence>MGSMTACSGMAGPFPSTVTVPPAFPCPRFFPPRHHFPLRSCGGLAHSRKNKRVIDCGHGLPVGLDAAVEIVTLQN</sequence>
<evidence type="ECO:0000313" key="2">
    <source>
        <dbReference type="Proteomes" id="UP000807504"/>
    </source>
</evidence>
<proteinExistence type="predicted"/>
<evidence type="ECO:0000313" key="1">
    <source>
        <dbReference type="EMBL" id="KAF8781439.1"/>
    </source>
</evidence>